<dbReference type="Pfam" id="PF04134">
    <property type="entry name" value="DCC1-like"/>
    <property type="match status" value="1"/>
</dbReference>
<keyword evidence="2" id="KW-1185">Reference proteome</keyword>
<dbReference type="PANTHER" id="PTHR33639">
    <property type="entry name" value="THIOL-DISULFIDE OXIDOREDUCTASE DCC"/>
    <property type="match status" value="1"/>
</dbReference>
<dbReference type="AlphaFoldDB" id="A0A6I2MAG8"/>
<reference evidence="1 2" key="1">
    <citation type="submission" date="2019-11" db="EMBL/GenBank/DDBJ databases">
        <title>Bacillus idriensis genome.</title>
        <authorList>
            <person name="Konopka E.N."/>
            <person name="Newman J.D."/>
        </authorList>
    </citation>
    <scope>NUCLEOTIDE SEQUENCE [LARGE SCALE GENOMIC DNA]</scope>
    <source>
        <strain evidence="1 2">DSM 19097</strain>
    </source>
</reference>
<dbReference type="GO" id="GO:0015035">
    <property type="term" value="F:protein-disulfide reductase activity"/>
    <property type="evidence" value="ECO:0007669"/>
    <property type="project" value="InterPro"/>
</dbReference>
<organism evidence="1 2">
    <name type="scientific">Metabacillus idriensis</name>
    <dbReference type="NCBI Taxonomy" id="324768"/>
    <lineage>
        <taxon>Bacteria</taxon>
        <taxon>Bacillati</taxon>
        <taxon>Bacillota</taxon>
        <taxon>Bacilli</taxon>
        <taxon>Bacillales</taxon>
        <taxon>Bacillaceae</taxon>
        <taxon>Metabacillus</taxon>
    </lineage>
</organism>
<sequence>MKNRKILLFDGVCNFCDVTVQFVLKHDKRAVFKFASLQSDAGQQILAKNSLPLTDFDSFVYVDGDKVYFKSTAALHVLKELGGLFRLSFLLIVIPRPIRDYIYSILAKNRYKWFGKKDSCTLPTPETRERFL</sequence>
<evidence type="ECO:0000313" key="2">
    <source>
        <dbReference type="Proteomes" id="UP000441585"/>
    </source>
</evidence>
<gene>
    <name evidence="1" type="ORF">GJU41_12370</name>
</gene>
<comment type="caution">
    <text evidence="1">The sequence shown here is derived from an EMBL/GenBank/DDBJ whole genome shotgun (WGS) entry which is preliminary data.</text>
</comment>
<dbReference type="PANTHER" id="PTHR33639:SF2">
    <property type="entry name" value="DUF393 DOMAIN-CONTAINING PROTEIN"/>
    <property type="match status" value="1"/>
</dbReference>
<dbReference type="EMBL" id="WKKF01000002">
    <property type="protein sequence ID" value="MRX54769.1"/>
    <property type="molecule type" value="Genomic_DNA"/>
</dbReference>
<dbReference type="Proteomes" id="UP000441585">
    <property type="component" value="Unassembled WGS sequence"/>
</dbReference>
<dbReference type="InterPro" id="IPR052927">
    <property type="entry name" value="DCC_oxidoreductase"/>
</dbReference>
<accession>A0A6I2MAG8</accession>
<evidence type="ECO:0000313" key="1">
    <source>
        <dbReference type="EMBL" id="MRX54769.1"/>
    </source>
</evidence>
<proteinExistence type="predicted"/>
<name>A0A6I2MAG8_9BACI</name>
<protein>
    <submittedName>
        <fullName evidence="1">DUF393 domain-containing protein</fullName>
    </submittedName>
</protein>
<dbReference type="RefSeq" id="WP_070876121.1">
    <property type="nucleotide sequence ID" value="NZ_CAJFZX010000009.1"/>
</dbReference>
<dbReference type="InterPro" id="IPR007263">
    <property type="entry name" value="DCC1-like"/>
</dbReference>